<organism evidence="13 14">
    <name type="scientific">Phtheirospermum japonicum</name>
    <dbReference type="NCBI Taxonomy" id="374723"/>
    <lineage>
        <taxon>Eukaryota</taxon>
        <taxon>Viridiplantae</taxon>
        <taxon>Streptophyta</taxon>
        <taxon>Embryophyta</taxon>
        <taxon>Tracheophyta</taxon>
        <taxon>Spermatophyta</taxon>
        <taxon>Magnoliopsida</taxon>
        <taxon>eudicotyledons</taxon>
        <taxon>Gunneridae</taxon>
        <taxon>Pentapetalae</taxon>
        <taxon>asterids</taxon>
        <taxon>lamiids</taxon>
        <taxon>Lamiales</taxon>
        <taxon>Orobanchaceae</taxon>
        <taxon>Orobanchaceae incertae sedis</taxon>
        <taxon>Phtheirospermum</taxon>
    </lineage>
</organism>
<dbReference type="Gene3D" id="1.10.8.430">
    <property type="entry name" value="Helical domain of apoptotic protease-activating factors"/>
    <property type="match status" value="1"/>
</dbReference>
<keyword evidence="5" id="KW-0433">Leucine-rich repeat</keyword>
<dbReference type="InterPro" id="IPR044974">
    <property type="entry name" value="Disease_R_plants"/>
</dbReference>
<dbReference type="Proteomes" id="UP000653305">
    <property type="component" value="Unassembled WGS sequence"/>
</dbReference>
<keyword evidence="9" id="KW-0611">Plant defense</keyword>
<dbReference type="EMBL" id="BMAC01000014">
    <property type="protein sequence ID" value="GFP79902.1"/>
    <property type="molecule type" value="Genomic_DNA"/>
</dbReference>
<sequence length="904" mass="103708">MAYAALISLKQTIQRFVNSHILIVPSVFVSLQELQSRSFLTRRSGKELLSEITDFAFFEVESLQQILKDINSSEKLNALDGQIREAAYVFEDILESHLSAQFILQSDQRLGDFDSSLDLQKLKQDIDSFTETAKMMKKELIYELDNPLPQNYDHICDFIDVSSIIDFSKKETKMVGVSDHLRDIESLVSNWWSSKVQTISLVGMAGIGKTTLAKEVFEDPSILRLLMYRGFQCRAFVTIGPNYRLREVMLSILSQVDRDSSIMQAQVYIYDDELAEHLKESLLHRRYFIVLDDVWSEQVWDDLKGLFPEINNGSRILLTTRLEEVARASSNEEFAILKMCLLNKEESWKLLREKVFDDKSACPSQLEKAGRKIAENCDGLPILIVTVAKILQKAEKTLEYWNKVAEKENLVFDDAYDQISDVLYPSYMYLPQRLKACFLYMGAFPQKYEIPRSKLLSLWVAEGFLEPDRCETVECFAEKCLEGLVSRNLVIAHKTNFSGRIKTCSLHSVFWRLCNVEASKNKFSHVAKSCADGLVGAIKSQRRLCIHNNILFGIKDVHKSMASIVNARTLICSGPHHQYPVPICFGLRLLRVLDALTICFYEFPMDVSKLVQLRYLALTYNGIIHSSISKLRKLQFLIVRRHMGTRSSSTTLSYLPIEIWNMEELKHIQITGSDLLDPRGALLPNLLTLLDVSARSCTEDVLLRIPNLLKLGVRIELSPSHHDDEPLWWFDRLSHLRKVKSLKCVVVNPTLRSNVAPRFSHSLKLPSSLVKLTLSGFGFAWKCMEVIANLRMLQVLKLQFYAFSGPKWESYDYGFYSLDVLVIEDADLVHWRVEHEGCIPRLKLLIIRHCYRLEEIPMEIGRSLEKIEIVDSNSLAVTCAKDIEKDQRRKGAHFLEVIVQSSKD</sequence>
<dbReference type="Gene3D" id="1.20.5.4130">
    <property type="match status" value="1"/>
</dbReference>
<dbReference type="PRINTS" id="PR00364">
    <property type="entry name" value="DISEASERSIST"/>
</dbReference>
<comment type="similarity">
    <text evidence="3">Belongs to the disease resistance NB-LRR family.</text>
</comment>
<dbReference type="Pfam" id="PF23559">
    <property type="entry name" value="WHD_DRP"/>
    <property type="match status" value="1"/>
</dbReference>
<evidence type="ECO:0000256" key="10">
    <source>
        <dbReference type="ARBA" id="ARBA00022840"/>
    </source>
</evidence>
<evidence type="ECO:0000259" key="11">
    <source>
        <dbReference type="Pfam" id="PF00931"/>
    </source>
</evidence>
<gene>
    <name evidence="13" type="ORF">PHJA_000133600</name>
</gene>
<dbReference type="GO" id="GO:0009626">
    <property type="term" value="P:plant-type hypersensitive response"/>
    <property type="evidence" value="ECO:0007669"/>
    <property type="project" value="UniProtKB-KW"/>
</dbReference>
<dbReference type="Gene3D" id="3.80.10.10">
    <property type="entry name" value="Ribonuclease Inhibitor"/>
    <property type="match status" value="1"/>
</dbReference>
<evidence type="ECO:0000256" key="5">
    <source>
        <dbReference type="ARBA" id="ARBA00022614"/>
    </source>
</evidence>
<protein>
    <submittedName>
        <fullName evidence="13">Putative late blight resistance protein homolog r1a-6</fullName>
    </submittedName>
</protein>
<dbReference type="InterPro" id="IPR058922">
    <property type="entry name" value="WHD_DRP"/>
</dbReference>
<dbReference type="GO" id="GO:0043531">
    <property type="term" value="F:ADP binding"/>
    <property type="evidence" value="ECO:0007669"/>
    <property type="project" value="InterPro"/>
</dbReference>
<keyword evidence="10" id="KW-0067">ATP-binding</keyword>
<evidence type="ECO:0000256" key="1">
    <source>
        <dbReference type="ARBA" id="ARBA00002074"/>
    </source>
</evidence>
<evidence type="ECO:0000256" key="7">
    <source>
        <dbReference type="ARBA" id="ARBA00022737"/>
    </source>
</evidence>
<dbReference type="Pfam" id="PF00931">
    <property type="entry name" value="NB-ARC"/>
    <property type="match status" value="1"/>
</dbReference>
<comment type="function">
    <text evidence="1">Confers resistance to late blight (Phytophthora infestans) races carrying the avirulence gene Avr1. Resistance proteins guard the plant against pathogens that contain an appropriate avirulence protein via an indirect interaction with this avirulence protein. That triggers a defense system including the hypersensitive response, which restricts the pathogen growth.</text>
</comment>
<proteinExistence type="inferred from homology"/>
<evidence type="ECO:0000256" key="2">
    <source>
        <dbReference type="ARBA" id="ARBA00004496"/>
    </source>
</evidence>
<dbReference type="InterPro" id="IPR042197">
    <property type="entry name" value="Apaf_helical"/>
</dbReference>
<evidence type="ECO:0000256" key="8">
    <source>
        <dbReference type="ARBA" id="ARBA00022741"/>
    </source>
</evidence>
<dbReference type="FunFam" id="1.10.10.10:FF:000322">
    <property type="entry name" value="Probable disease resistance protein At1g63360"/>
    <property type="match status" value="1"/>
</dbReference>
<keyword evidence="4" id="KW-0963">Cytoplasm</keyword>
<dbReference type="AlphaFoldDB" id="A0A830B301"/>
<evidence type="ECO:0000256" key="9">
    <source>
        <dbReference type="ARBA" id="ARBA00022821"/>
    </source>
</evidence>
<dbReference type="SUPFAM" id="SSF52058">
    <property type="entry name" value="L domain-like"/>
    <property type="match status" value="1"/>
</dbReference>
<accession>A0A830B301</accession>
<dbReference type="PANTHER" id="PTHR23155">
    <property type="entry name" value="DISEASE RESISTANCE PROTEIN RP"/>
    <property type="match status" value="1"/>
</dbReference>
<dbReference type="Gene3D" id="1.10.10.10">
    <property type="entry name" value="Winged helix-like DNA-binding domain superfamily/Winged helix DNA-binding domain"/>
    <property type="match status" value="1"/>
</dbReference>
<keyword evidence="8" id="KW-0547">Nucleotide-binding</keyword>
<dbReference type="GO" id="GO:0005737">
    <property type="term" value="C:cytoplasm"/>
    <property type="evidence" value="ECO:0007669"/>
    <property type="project" value="UniProtKB-SubCell"/>
</dbReference>
<dbReference type="Gene3D" id="3.40.50.300">
    <property type="entry name" value="P-loop containing nucleotide triphosphate hydrolases"/>
    <property type="match status" value="1"/>
</dbReference>
<comment type="subcellular location">
    <subcellularLocation>
        <location evidence="2">Cytoplasm</location>
    </subcellularLocation>
</comment>
<evidence type="ECO:0000313" key="13">
    <source>
        <dbReference type="EMBL" id="GFP79902.1"/>
    </source>
</evidence>
<keyword evidence="14" id="KW-1185">Reference proteome</keyword>
<reference evidence="13" key="1">
    <citation type="submission" date="2020-07" db="EMBL/GenBank/DDBJ databases">
        <title>Ethylene signaling mediates host invasion by parasitic plants.</title>
        <authorList>
            <person name="Yoshida S."/>
        </authorList>
    </citation>
    <scope>NUCLEOTIDE SEQUENCE</scope>
    <source>
        <strain evidence="13">Okayama</strain>
    </source>
</reference>
<keyword evidence="7" id="KW-0677">Repeat</keyword>
<evidence type="ECO:0000259" key="12">
    <source>
        <dbReference type="Pfam" id="PF23559"/>
    </source>
</evidence>
<evidence type="ECO:0000256" key="3">
    <source>
        <dbReference type="ARBA" id="ARBA00008894"/>
    </source>
</evidence>
<evidence type="ECO:0000256" key="6">
    <source>
        <dbReference type="ARBA" id="ARBA00022667"/>
    </source>
</evidence>
<dbReference type="OrthoDB" id="912676at2759"/>
<feature type="domain" description="Disease resistance protein winged helix" evidence="12">
    <location>
        <begin position="444"/>
        <end position="511"/>
    </location>
</feature>
<comment type="caution">
    <text evidence="13">The sequence shown here is derived from an EMBL/GenBank/DDBJ whole genome shotgun (WGS) entry which is preliminary data.</text>
</comment>
<dbReference type="InterPro" id="IPR032675">
    <property type="entry name" value="LRR_dom_sf"/>
</dbReference>
<dbReference type="InterPro" id="IPR002182">
    <property type="entry name" value="NB-ARC"/>
</dbReference>
<dbReference type="SUPFAM" id="SSF52540">
    <property type="entry name" value="P-loop containing nucleoside triphosphate hydrolases"/>
    <property type="match status" value="1"/>
</dbReference>
<dbReference type="PANTHER" id="PTHR23155:SF1152">
    <property type="entry name" value="AAA+ ATPASE DOMAIN-CONTAINING PROTEIN"/>
    <property type="match status" value="1"/>
</dbReference>
<dbReference type="InterPro" id="IPR027417">
    <property type="entry name" value="P-loop_NTPase"/>
</dbReference>
<keyword evidence="6" id="KW-0381">Hypersensitive response</keyword>
<name>A0A830B301_9LAMI</name>
<feature type="domain" description="NB-ARC" evidence="11">
    <location>
        <begin position="193"/>
        <end position="359"/>
    </location>
</feature>
<evidence type="ECO:0000256" key="4">
    <source>
        <dbReference type="ARBA" id="ARBA00022490"/>
    </source>
</evidence>
<dbReference type="GO" id="GO:0005524">
    <property type="term" value="F:ATP binding"/>
    <property type="evidence" value="ECO:0007669"/>
    <property type="project" value="UniProtKB-KW"/>
</dbReference>
<evidence type="ECO:0000313" key="14">
    <source>
        <dbReference type="Proteomes" id="UP000653305"/>
    </source>
</evidence>
<dbReference type="InterPro" id="IPR036388">
    <property type="entry name" value="WH-like_DNA-bd_sf"/>
</dbReference>